<keyword evidence="1" id="KW-0812">Transmembrane</keyword>
<feature type="transmembrane region" description="Helical" evidence="1">
    <location>
        <begin position="89"/>
        <end position="113"/>
    </location>
</feature>
<proteinExistence type="predicted"/>
<gene>
    <name evidence="2" type="ORF">B0F90DRAFT_1916098</name>
</gene>
<sequence>MANSQGIKGIIESVVKSLGSAESSLEDSANSGVNKLGNAIFGQNPGLETANAPAVEFDPDTVPVSHGRRSVRPDGVSPDLLFRSSFSMLLALPPIMVMNAFILVFLSFLSMILSSAISTQVPDMISHQDGSRQAKN</sequence>
<evidence type="ECO:0000313" key="3">
    <source>
        <dbReference type="Proteomes" id="UP001203297"/>
    </source>
</evidence>
<dbReference type="Proteomes" id="UP001203297">
    <property type="component" value="Unassembled WGS sequence"/>
</dbReference>
<organism evidence="2 3">
    <name type="scientific">Multifurca ochricompacta</name>
    <dbReference type="NCBI Taxonomy" id="376703"/>
    <lineage>
        <taxon>Eukaryota</taxon>
        <taxon>Fungi</taxon>
        <taxon>Dikarya</taxon>
        <taxon>Basidiomycota</taxon>
        <taxon>Agaricomycotina</taxon>
        <taxon>Agaricomycetes</taxon>
        <taxon>Russulales</taxon>
        <taxon>Russulaceae</taxon>
        <taxon>Multifurca</taxon>
    </lineage>
</organism>
<protein>
    <submittedName>
        <fullName evidence="2">Uncharacterized protein</fullName>
    </submittedName>
</protein>
<evidence type="ECO:0000313" key="2">
    <source>
        <dbReference type="EMBL" id="KAI0305639.1"/>
    </source>
</evidence>
<accession>A0AAD4QQY6</accession>
<keyword evidence="1" id="KW-1133">Transmembrane helix</keyword>
<evidence type="ECO:0000256" key="1">
    <source>
        <dbReference type="SAM" id="Phobius"/>
    </source>
</evidence>
<reference evidence="2" key="1">
    <citation type="journal article" date="2022" name="New Phytol.">
        <title>Evolutionary transition to the ectomycorrhizal habit in the genomes of a hyperdiverse lineage of mushroom-forming fungi.</title>
        <authorList>
            <person name="Looney B."/>
            <person name="Miyauchi S."/>
            <person name="Morin E."/>
            <person name="Drula E."/>
            <person name="Courty P.E."/>
            <person name="Kohler A."/>
            <person name="Kuo A."/>
            <person name="LaButti K."/>
            <person name="Pangilinan J."/>
            <person name="Lipzen A."/>
            <person name="Riley R."/>
            <person name="Andreopoulos W."/>
            <person name="He G."/>
            <person name="Johnson J."/>
            <person name="Nolan M."/>
            <person name="Tritt A."/>
            <person name="Barry K.W."/>
            <person name="Grigoriev I.V."/>
            <person name="Nagy L.G."/>
            <person name="Hibbett D."/>
            <person name="Henrissat B."/>
            <person name="Matheny P.B."/>
            <person name="Labbe J."/>
            <person name="Martin F.M."/>
        </authorList>
    </citation>
    <scope>NUCLEOTIDE SEQUENCE</scope>
    <source>
        <strain evidence="2">BPL690</strain>
    </source>
</reference>
<keyword evidence="1" id="KW-0472">Membrane</keyword>
<dbReference type="AlphaFoldDB" id="A0AAD4QQY6"/>
<name>A0AAD4QQY6_9AGAM</name>
<keyword evidence="3" id="KW-1185">Reference proteome</keyword>
<dbReference type="EMBL" id="WTXG01000005">
    <property type="protein sequence ID" value="KAI0305639.1"/>
    <property type="molecule type" value="Genomic_DNA"/>
</dbReference>
<comment type="caution">
    <text evidence="2">The sequence shown here is derived from an EMBL/GenBank/DDBJ whole genome shotgun (WGS) entry which is preliminary data.</text>
</comment>